<evidence type="ECO:0000313" key="4">
    <source>
        <dbReference type="Proteomes" id="UP000663866"/>
    </source>
</evidence>
<dbReference type="PANTHER" id="PTHR22948">
    <property type="entry name" value="TUDOR DOMAIN CONTAINING PROTEIN"/>
    <property type="match status" value="1"/>
</dbReference>
<protein>
    <recommendedName>
        <fullName evidence="2">Tudor domain-containing protein</fullName>
    </recommendedName>
</protein>
<feature type="region of interest" description="Disordered" evidence="1">
    <location>
        <begin position="23"/>
        <end position="154"/>
    </location>
</feature>
<dbReference type="Proteomes" id="UP000663866">
    <property type="component" value="Unassembled WGS sequence"/>
</dbReference>
<dbReference type="InterPro" id="IPR035437">
    <property type="entry name" value="SNase_OB-fold_sf"/>
</dbReference>
<dbReference type="AlphaFoldDB" id="A0A820TAN9"/>
<feature type="compositionally biased region" description="Low complexity" evidence="1">
    <location>
        <begin position="60"/>
        <end position="69"/>
    </location>
</feature>
<dbReference type="EMBL" id="CAJOBG010047900">
    <property type="protein sequence ID" value="CAF4462864.1"/>
    <property type="molecule type" value="Genomic_DNA"/>
</dbReference>
<proteinExistence type="predicted"/>
<dbReference type="Pfam" id="PF00567">
    <property type="entry name" value="TUDOR"/>
    <property type="match status" value="1"/>
</dbReference>
<feature type="compositionally biased region" description="Low complexity" evidence="1">
    <location>
        <begin position="36"/>
        <end position="45"/>
    </location>
</feature>
<reference evidence="3" key="1">
    <citation type="submission" date="2021-02" db="EMBL/GenBank/DDBJ databases">
        <authorList>
            <person name="Nowell W R."/>
        </authorList>
    </citation>
    <scope>NUCLEOTIDE SEQUENCE</scope>
</reference>
<evidence type="ECO:0000259" key="2">
    <source>
        <dbReference type="PROSITE" id="PS50304"/>
    </source>
</evidence>
<name>A0A820TAN9_9BILA</name>
<organism evidence="3 4">
    <name type="scientific">Rotaria magnacalcarata</name>
    <dbReference type="NCBI Taxonomy" id="392030"/>
    <lineage>
        <taxon>Eukaryota</taxon>
        <taxon>Metazoa</taxon>
        <taxon>Spiralia</taxon>
        <taxon>Gnathifera</taxon>
        <taxon>Rotifera</taxon>
        <taxon>Eurotatoria</taxon>
        <taxon>Bdelloidea</taxon>
        <taxon>Philodinida</taxon>
        <taxon>Philodinidae</taxon>
        <taxon>Rotaria</taxon>
    </lineage>
</organism>
<gene>
    <name evidence="3" type="ORF">OVN521_LOCUS38553</name>
</gene>
<feature type="compositionally biased region" description="Polar residues" evidence="1">
    <location>
        <begin position="80"/>
        <end position="92"/>
    </location>
</feature>
<dbReference type="Gene3D" id="2.40.50.90">
    <property type="match status" value="1"/>
</dbReference>
<dbReference type="PROSITE" id="PS50304">
    <property type="entry name" value="TUDOR"/>
    <property type="match status" value="1"/>
</dbReference>
<keyword evidence="4" id="KW-1185">Reference proteome</keyword>
<feature type="compositionally biased region" description="Gly residues" evidence="1">
    <location>
        <begin position="117"/>
        <end position="130"/>
    </location>
</feature>
<evidence type="ECO:0000256" key="1">
    <source>
        <dbReference type="SAM" id="MobiDB-lite"/>
    </source>
</evidence>
<feature type="compositionally biased region" description="Basic and acidic residues" evidence="1">
    <location>
        <begin position="95"/>
        <end position="116"/>
    </location>
</feature>
<feature type="domain" description="Tudor" evidence="2">
    <location>
        <begin position="227"/>
        <end position="258"/>
    </location>
</feature>
<feature type="compositionally biased region" description="Polar residues" evidence="1">
    <location>
        <begin position="140"/>
        <end position="152"/>
    </location>
</feature>
<dbReference type="InterPro" id="IPR002999">
    <property type="entry name" value="Tudor"/>
</dbReference>
<sequence>MNVNILSNFCFYLISQGRGNFNDRQMSRTNDDNNDHNSQSSGSFPRRGRGSGDGRGRGGNFSDRNSYNRNQDDDRNDNNMHQSQKFSNSRGGFQNRRDQENNRDHGDFGRRGDRGGYRGGGFSNSRGGRGNLRDRDNIGLQLSSDSNNSPKTFSGIRMTQPVLNNFEAGDKFIEHDMPKDVFTFVISHIETANDFFIQLLSKGDEILKLSETLQNEYGLAPETTLSSFKIGQACLAKSTDGCWYRGKISNALFCFAVN</sequence>
<dbReference type="Gene3D" id="2.30.30.140">
    <property type="match status" value="1"/>
</dbReference>
<dbReference type="PANTHER" id="PTHR22948:SF29">
    <property type="entry name" value="FI02030P-RELATED"/>
    <property type="match status" value="1"/>
</dbReference>
<accession>A0A820TAN9</accession>
<feature type="compositionally biased region" description="Basic and acidic residues" evidence="1">
    <location>
        <begin position="25"/>
        <end position="35"/>
    </location>
</feature>
<comment type="caution">
    <text evidence="3">The sequence shown here is derived from an EMBL/GenBank/DDBJ whole genome shotgun (WGS) entry which is preliminary data.</text>
</comment>
<dbReference type="InterPro" id="IPR050621">
    <property type="entry name" value="Tudor_domain_containing"/>
</dbReference>
<evidence type="ECO:0000313" key="3">
    <source>
        <dbReference type="EMBL" id="CAF4462864.1"/>
    </source>
</evidence>
<dbReference type="SUPFAM" id="SSF63748">
    <property type="entry name" value="Tudor/PWWP/MBT"/>
    <property type="match status" value="1"/>
</dbReference>